<dbReference type="Gene3D" id="3.30.470.20">
    <property type="entry name" value="ATP-grasp fold, B domain"/>
    <property type="match status" value="1"/>
</dbReference>
<feature type="domain" description="ATP-grasp" evidence="5">
    <location>
        <begin position="129"/>
        <end position="302"/>
    </location>
</feature>
<dbReference type="Pfam" id="PF02655">
    <property type="entry name" value="ATP-grasp_3"/>
    <property type="match status" value="1"/>
</dbReference>
<dbReference type="PANTHER" id="PTHR43585">
    <property type="entry name" value="FUMIPYRROLE BIOSYNTHESIS PROTEIN C"/>
    <property type="match status" value="1"/>
</dbReference>
<dbReference type="NCBIfam" id="NF009402">
    <property type="entry name" value="PRK12767.1-1"/>
    <property type="match status" value="1"/>
</dbReference>
<dbReference type="GO" id="GO:0016874">
    <property type="term" value="F:ligase activity"/>
    <property type="evidence" value="ECO:0007669"/>
    <property type="project" value="UniProtKB-KW"/>
</dbReference>
<organism evidence="6 7">
    <name type="scientific">Leptospira santarosai str. ZUN179</name>
    <dbReference type="NCBI Taxonomy" id="1049985"/>
    <lineage>
        <taxon>Bacteria</taxon>
        <taxon>Pseudomonadati</taxon>
        <taxon>Spirochaetota</taxon>
        <taxon>Spirochaetia</taxon>
        <taxon>Leptospirales</taxon>
        <taxon>Leptospiraceae</taxon>
        <taxon>Leptospira</taxon>
    </lineage>
</organism>
<dbReference type="InterPro" id="IPR013815">
    <property type="entry name" value="ATP_grasp_subdomain_1"/>
</dbReference>
<protein>
    <submittedName>
        <fullName evidence="6">ATP-grasp domain protein</fullName>
    </submittedName>
</protein>
<reference evidence="6 7" key="1">
    <citation type="submission" date="2013-01" db="EMBL/GenBank/DDBJ databases">
        <authorList>
            <person name="Harkins D.M."/>
            <person name="Durkin A.S."/>
            <person name="Brinkac L.M."/>
            <person name="Haft D.H."/>
            <person name="Selengut J.D."/>
            <person name="Sanka R."/>
            <person name="DePew J."/>
            <person name="Purushe J."/>
            <person name="Matthias M.A."/>
            <person name="Vinetz J.M."/>
            <person name="Sutton G.G."/>
            <person name="Nierman W.C."/>
            <person name="Fouts D.E."/>
        </authorList>
    </citation>
    <scope>NUCLEOTIDE SEQUENCE [LARGE SCALE GENOMIC DNA]</scope>
    <source>
        <strain evidence="6 7">ZUN179</strain>
    </source>
</reference>
<dbReference type="PANTHER" id="PTHR43585:SF2">
    <property type="entry name" value="ATP-GRASP ENZYME FSQD"/>
    <property type="match status" value="1"/>
</dbReference>
<keyword evidence="1" id="KW-0436">Ligase</keyword>
<dbReference type="SUPFAM" id="SSF56059">
    <property type="entry name" value="Glutathione synthetase ATP-binding domain-like"/>
    <property type="match status" value="1"/>
</dbReference>
<keyword evidence="3 4" id="KW-0067">ATP-binding</keyword>
<dbReference type="InterPro" id="IPR003806">
    <property type="entry name" value="ATP-grasp_PylC-type"/>
</dbReference>
<dbReference type="Proteomes" id="UP000012160">
    <property type="component" value="Unassembled WGS sequence"/>
</dbReference>
<gene>
    <name evidence="6" type="ORF">LEP1GSC187_1500</name>
</gene>
<dbReference type="EMBL" id="AHOQ02000029">
    <property type="protein sequence ID" value="EMO45744.1"/>
    <property type="molecule type" value="Genomic_DNA"/>
</dbReference>
<evidence type="ECO:0000256" key="2">
    <source>
        <dbReference type="ARBA" id="ARBA00022741"/>
    </source>
</evidence>
<evidence type="ECO:0000313" key="6">
    <source>
        <dbReference type="EMBL" id="EMO45744.1"/>
    </source>
</evidence>
<dbReference type="AlphaFoldDB" id="M6UXJ3"/>
<dbReference type="GO" id="GO:0046872">
    <property type="term" value="F:metal ion binding"/>
    <property type="evidence" value="ECO:0007669"/>
    <property type="project" value="InterPro"/>
</dbReference>
<keyword evidence="2 4" id="KW-0547">Nucleotide-binding</keyword>
<dbReference type="InterPro" id="IPR052032">
    <property type="entry name" value="ATP-dep_AA_Ligase"/>
</dbReference>
<dbReference type="Gene3D" id="3.40.50.20">
    <property type="match status" value="1"/>
</dbReference>
<name>M6UXJ3_9LEPT</name>
<dbReference type="GO" id="GO:0005524">
    <property type="term" value="F:ATP binding"/>
    <property type="evidence" value="ECO:0007669"/>
    <property type="project" value="UniProtKB-UniRule"/>
</dbReference>
<evidence type="ECO:0000313" key="7">
    <source>
        <dbReference type="Proteomes" id="UP000012160"/>
    </source>
</evidence>
<proteinExistence type="predicted"/>
<evidence type="ECO:0000256" key="1">
    <source>
        <dbReference type="ARBA" id="ARBA00022598"/>
    </source>
</evidence>
<dbReference type="RefSeq" id="WP_004485950.1">
    <property type="nucleotide sequence ID" value="NZ_AHOQ02000029.1"/>
</dbReference>
<evidence type="ECO:0000256" key="3">
    <source>
        <dbReference type="ARBA" id="ARBA00022840"/>
    </source>
</evidence>
<accession>M6UXJ3</accession>
<evidence type="ECO:0000259" key="5">
    <source>
        <dbReference type="PROSITE" id="PS50975"/>
    </source>
</evidence>
<sequence>MPKKTNIAVTGTGSLIGQAIIKSILRSDLNNKVNIIGFDYFQNTVASFWLNENYILPDILKPQVGEKKWLNVVLEIIKVNKIKMLFIGVDFELPFFAKHKRTIESETGAVVMVSSAEVVEIADDKYLTYEFLKRSRLSYPESFLPSEVDVDTLNYPVVVKPRKGARSIGVIKINDKIHLLDVLKNANQVVIQECVGKDEEEFTCGTIFLDGQLKRVIVLKRSLKEGNTFISHYKKSFPKIIEEYLKNVVNQLRPFGACNFQLRLDANGMPKIFEINSRHSGTTYIRSLFGFKEIEYIINFFLFNKEIEFKMKEGTVVRYYDEFFVQT</sequence>
<dbReference type="InterPro" id="IPR011761">
    <property type="entry name" value="ATP-grasp"/>
</dbReference>
<dbReference type="PROSITE" id="PS50975">
    <property type="entry name" value="ATP_GRASP"/>
    <property type="match status" value="1"/>
</dbReference>
<dbReference type="Gene3D" id="3.30.1490.20">
    <property type="entry name" value="ATP-grasp fold, A domain"/>
    <property type="match status" value="1"/>
</dbReference>
<evidence type="ECO:0000256" key="4">
    <source>
        <dbReference type="PROSITE-ProRule" id="PRU00409"/>
    </source>
</evidence>
<comment type="caution">
    <text evidence="6">The sequence shown here is derived from an EMBL/GenBank/DDBJ whole genome shotgun (WGS) entry which is preliminary data.</text>
</comment>